<dbReference type="PANTHER" id="PTHR34153">
    <property type="entry name" value="SI:CH211-262H13.3-RELATED-RELATED"/>
    <property type="match status" value="1"/>
</dbReference>
<name>A0A7J6C0Q6_9TELE</name>
<feature type="compositionally biased region" description="Basic residues" evidence="1">
    <location>
        <begin position="89"/>
        <end position="100"/>
    </location>
</feature>
<accession>A0A7J6C0Q6</accession>
<feature type="region of interest" description="Disordered" evidence="1">
    <location>
        <begin position="70"/>
        <end position="134"/>
    </location>
</feature>
<sequence length="262" mass="30156">MPDKQLWTKYAVRIFSDTDSYDMARFRARKAQETSHVEDSDGNGGRKVIPPRRFREEEVWLSQQRCAKQAGRFHENSESSQENEITSLHAKRTKQKKRSRITATAPAPATEDDDEVPSVSTFQSETHHSSSTNQQFQEIYKLFEGLERRLHLKLDQMHADIKTALEAIQQSASQPSTSATASASDLTEVLEEPCKTVNELEDLCKMLKVVDFRKKIMRYLCLQRGGNLGDGIRRMLHKIGENSLWAEYSYKGRKGKDHFRNF</sequence>
<dbReference type="EMBL" id="JAAMOB010000020">
    <property type="protein sequence ID" value="KAF4099462.1"/>
    <property type="molecule type" value="Genomic_DNA"/>
</dbReference>
<gene>
    <name evidence="2" type="ORF">G5714_019588</name>
</gene>
<protein>
    <recommendedName>
        <fullName evidence="4">DUF4806 domain-containing protein</fullName>
    </recommendedName>
</protein>
<keyword evidence="3" id="KW-1185">Reference proteome</keyword>
<evidence type="ECO:0008006" key="4">
    <source>
        <dbReference type="Google" id="ProtNLM"/>
    </source>
</evidence>
<comment type="caution">
    <text evidence="2">The sequence shown here is derived from an EMBL/GenBank/DDBJ whole genome shotgun (WGS) entry which is preliminary data.</text>
</comment>
<feature type="compositionally biased region" description="Polar residues" evidence="1">
    <location>
        <begin position="118"/>
        <end position="134"/>
    </location>
</feature>
<dbReference type="Proteomes" id="UP000579812">
    <property type="component" value="Unassembled WGS sequence"/>
</dbReference>
<organism evidence="2 3">
    <name type="scientific">Onychostoma macrolepis</name>
    <dbReference type="NCBI Taxonomy" id="369639"/>
    <lineage>
        <taxon>Eukaryota</taxon>
        <taxon>Metazoa</taxon>
        <taxon>Chordata</taxon>
        <taxon>Craniata</taxon>
        <taxon>Vertebrata</taxon>
        <taxon>Euteleostomi</taxon>
        <taxon>Actinopterygii</taxon>
        <taxon>Neopterygii</taxon>
        <taxon>Teleostei</taxon>
        <taxon>Ostariophysi</taxon>
        <taxon>Cypriniformes</taxon>
        <taxon>Cyprinidae</taxon>
        <taxon>Acrossocheilinae</taxon>
        <taxon>Onychostoma</taxon>
    </lineage>
</organism>
<feature type="region of interest" description="Disordered" evidence="1">
    <location>
        <begin position="28"/>
        <end position="52"/>
    </location>
</feature>
<evidence type="ECO:0000313" key="3">
    <source>
        <dbReference type="Proteomes" id="UP000579812"/>
    </source>
</evidence>
<proteinExistence type="predicted"/>
<reference evidence="2 3" key="1">
    <citation type="submission" date="2020-04" db="EMBL/GenBank/DDBJ databases">
        <title>Chromosome-level genome assembly of a cyprinid fish Onychostoma macrolepis by integration of Nanopore Sequencing, Bionano and Hi-C technology.</title>
        <authorList>
            <person name="Wang D."/>
        </authorList>
    </citation>
    <scope>NUCLEOTIDE SEQUENCE [LARGE SCALE GENOMIC DNA]</scope>
    <source>
        <strain evidence="2">SWU-2019</strain>
        <tissue evidence="2">Muscle</tissue>
    </source>
</reference>
<dbReference type="OrthoDB" id="8961858at2759"/>
<evidence type="ECO:0000313" key="2">
    <source>
        <dbReference type="EMBL" id="KAF4099462.1"/>
    </source>
</evidence>
<evidence type="ECO:0000256" key="1">
    <source>
        <dbReference type="SAM" id="MobiDB-lite"/>
    </source>
</evidence>
<dbReference type="AlphaFoldDB" id="A0A7J6C0Q6"/>
<feature type="compositionally biased region" description="Basic and acidic residues" evidence="1">
    <location>
        <begin position="28"/>
        <end position="39"/>
    </location>
</feature>
<dbReference type="PANTHER" id="PTHR34153:SF2">
    <property type="entry name" value="SI:CH211-262H13.3-RELATED"/>
    <property type="match status" value="1"/>
</dbReference>